<dbReference type="CDD" id="cd01627">
    <property type="entry name" value="HAD_TPP"/>
    <property type="match status" value="1"/>
</dbReference>
<keyword evidence="4" id="KW-0460">Magnesium</keyword>
<dbReference type="InterPro" id="IPR023214">
    <property type="entry name" value="HAD_sf"/>
</dbReference>
<comment type="pathway">
    <text evidence="1 4">Glycan biosynthesis; trehalose biosynthesis.</text>
</comment>
<sequence length="247" mass="26315">MSTLPRLLTDRTALFLDFDGTLADLAGRPDAVQIHPELRTLLDRLHARLDGALALVTGRSREDLEPMLASPWPWPAAFEHGAVRLSPRGGSASARPGGLARAIAAAEQLVAGHGGLLLERKQTSMALHYRQAPMLEALCMSTLQQAIANEPGLQLLRGKAVVEVKSARVSKGAAIEAFMQEVPFAGRTPVFAGDDVTDEAGFEVVQRLGGEGIKVGNGPTHARHRCPDPQALRAWLSDALSLSNTAT</sequence>
<dbReference type="InterPro" id="IPR006379">
    <property type="entry name" value="HAD-SF_hydro_IIB"/>
</dbReference>
<dbReference type="Proteomes" id="UP001265550">
    <property type="component" value="Unassembled WGS sequence"/>
</dbReference>
<evidence type="ECO:0000256" key="1">
    <source>
        <dbReference type="ARBA" id="ARBA00005199"/>
    </source>
</evidence>
<dbReference type="PANTHER" id="PTHR43768">
    <property type="entry name" value="TREHALOSE 6-PHOSPHATE PHOSPHATASE"/>
    <property type="match status" value="1"/>
</dbReference>
<evidence type="ECO:0000313" key="5">
    <source>
        <dbReference type="EMBL" id="MDR7093272.1"/>
    </source>
</evidence>
<keyword evidence="6" id="KW-1185">Reference proteome</keyword>
<proteinExistence type="inferred from homology"/>
<comment type="catalytic activity">
    <reaction evidence="4">
        <text>alpha,alpha-trehalose 6-phosphate + H2O = alpha,alpha-trehalose + phosphate</text>
        <dbReference type="Rhea" id="RHEA:23420"/>
        <dbReference type="ChEBI" id="CHEBI:15377"/>
        <dbReference type="ChEBI" id="CHEBI:16551"/>
        <dbReference type="ChEBI" id="CHEBI:43474"/>
        <dbReference type="ChEBI" id="CHEBI:58429"/>
        <dbReference type="EC" id="3.1.3.12"/>
    </reaction>
</comment>
<organism evidence="5 6">
    <name type="scientific">Hydrogenophaga laconesensis</name>
    <dbReference type="NCBI Taxonomy" id="1805971"/>
    <lineage>
        <taxon>Bacteria</taxon>
        <taxon>Pseudomonadati</taxon>
        <taxon>Pseudomonadota</taxon>
        <taxon>Betaproteobacteria</taxon>
        <taxon>Burkholderiales</taxon>
        <taxon>Comamonadaceae</taxon>
        <taxon>Hydrogenophaga</taxon>
    </lineage>
</organism>
<dbReference type="SUPFAM" id="SSF56784">
    <property type="entry name" value="HAD-like"/>
    <property type="match status" value="1"/>
</dbReference>
<evidence type="ECO:0000256" key="4">
    <source>
        <dbReference type="RuleBase" id="RU361117"/>
    </source>
</evidence>
<dbReference type="EC" id="3.1.3.12" evidence="4"/>
<evidence type="ECO:0000256" key="2">
    <source>
        <dbReference type="ARBA" id="ARBA00008770"/>
    </source>
</evidence>
<dbReference type="NCBIfam" id="TIGR00685">
    <property type="entry name" value="T6PP"/>
    <property type="match status" value="1"/>
</dbReference>
<comment type="similarity">
    <text evidence="2 4">Belongs to the trehalose phosphatase family.</text>
</comment>
<dbReference type="PANTHER" id="PTHR43768:SF3">
    <property type="entry name" value="TREHALOSE 6-PHOSPHATE PHOSPHATASE"/>
    <property type="match status" value="1"/>
</dbReference>
<dbReference type="GO" id="GO:0004805">
    <property type="term" value="F:trehalose-phosphatase activity"/>
    <property type="evidence" value="ECO:0007669"/>
    <property type="project" value="UniProtKB-EC"/>
</dbReference>
<dbReference type="Gene3D" id="3.30.70.1020">
    <property type="entry name" value="Trehalose-6-phosphate phosphatase related protein, domain 2"/>
    <property type="match status" value="1"/>
</dbReference>
<dbReference type="RefSeq" id="WP_204732854.1">
    <property type="nucleotide sequence ID" value="NZ_JAVDWE010000002.1"/>
</dbReference>
<name>A0ABU1V772_9BURK</name>
<comment type="function">
    <text evidence="4">Removes the phosphate from trehalose 6-phosphate to produce free trehalose.</text>
</comment>
<dbReference type="InterPro" id="IPR036412">
    <property type="entry name" value="HAD-like_sf"/>
</dbReference>
<keyword evidence="3 4" id="KW-0378">Hydrolase</keyword>
<gene>
    <name evidence="5" type="ORF">J2X09_001004</name>
</gene>
<evidence type="ECO:0000313" key="6">
    <source>
        <dbReference type="Proteomes" id="UP001265550"/>
    </source>
</evidence>
<dbReference type="EMBL" id="JAVDWE010000002">
    <property type="protein sequence ID" value="MDR7093272.1"/>
    <property type="molecule type" value="Genomic_DNA"/>
</dbReference>
<comment type="cofactor">
    <cofactor evidence="4">
        <name>Mg(2+)</name>
        <dbReference type="ChEBI" id="CHEBI:18420"/>
    </cofactor>
</comment>
<keyword evidence="4" id="KW-0479">Metal-binding</keyword>
<dbReference type="Pfam" id="PF02358">
    <property type="entry name" value="Trehalose_PPase"/>
    <property type="match status" value="1"/>
</dbReference>
<dbReference type="InterPro" id="IPR003337">
    <property type="entry name" value="Trehalose_PPase"/>
</dbReference>
<dbReference type="NCBIfam" id="TIGR01484">
    <property type="entry name" value="HAD-SF-IIB"/>
    <property type="match status" value="1"/>
</dbReference>
<accession>A0ABU1V772</accession>
<evidence type="ECO:0000256" key="3">
    <source>
        <dbReference type="ARBA" id="ARBA00022801"/>
    </source>
</evidence>
<dbReference type="Gene3D" id="3.40.50.1000">
    <property type="entry name" value="HAD superfamily/HAD-like"/>
    <property type="match status" value="1"/>
</dbReference>
<reference evidence="5 6" key="1">
    <citation type="submission" date="2023-07" db="EMBL/GenBank/DDBJ databases">
        <title>Sorghum-associated microbial communities from plants grown in Nebraska, USA.</title>
        <authorList>
            <person name="Schachtman D."/>
        </authorList>
    </citation>
    <scope>NUCLEOTIDE SEQUENCE [LARGE SCALE GENOMIC DNA]</scope>
    <source>
        <strain evidence="5 6">BE240</strain>
    </source>
</reference>
<dbReference type="InterPro" id="IPR044651">
    <property type="entry name" value="OTSB-like"/>
</dbReference>
<protein>
    <recommendedName>
        <fullName evidence="4">Trehalose 6-phosphate phosphatase</fullName>
        <ecNumber evidence="4">3.1.3.12</ecNumber>
    </recommendedName>
</protein>
<comment type="caution">
    <text evidence="5">The sequence shown here is derived from an EMBL/GenBank/DDBJ whole genome shotgun (WGS) entry which is preliminary data.</text>
</comment>